<dbReference type="PRINTS" id="PR01785">
    <property type="entry name" value="PARAOXONASE"/>
</dbReference>
<dbReference type="InterPro" id="IPR002640">
    <property type="entry name" value="Arylesterase"/>
</dbReference>
<dbReference type="PANTHER" id="PTHR11799:SF12">
    <property type="entry name" value="PARAOXONASE-RELATED"/>
    <property type="match status" value="1"/>
</dbReference>
<keyword evidence="3 7" id="KW-1015">Disulfide bond</keyword>
<evidence type="ECO:0008006" key="12">
    <source>
        <dbReference type="Google" id="ProtNLM"/>
    </source>
</evidence>
<dbReference type="InterPro" id="IPR011042">
    <property type="entry name" value="6-blade_b-propeller_TolB-like"/>
</dbReference>
<feature type="disulfide bond" description="In form B" evidence="7">
    <location>
        <begin position="44"/>
        <end position="378"/>
    </location>
</feature>
<feature type="binding site" evidence="6">
    <location>
        <position position="178"/>
    </location>
    <ligand>
        <name>Ca(2+)</name>
        <dbReference type="ChEBI" id="CHEBI:29108"/>
        <label>1</label>
        <note>catalytic</note>
    </ligand>
</feature>
<reference evidence="10 11" key="1">
    <citation type="submission" date="2018-08" db="EMBL/GenBank/DDBJ databases">
        <title>Genome and evolution of the arbuscular mycorrhizal fungus Diversispora epigaea (formerly Glomus versiforme) and its bacterial endosymbionts.</title>
        <authorList>
            <person name="Sun X."/>
            <person name="Fei Z."/>
            <person name="Harrison M."/>
        </authorList>
    </citation>
    <scope>NUCLEOTIDE SEQUENCE [LARGE SCALE GENOMIC DNA]</scope>
    <source>
        <strain evidence="10 11">IT104</strain>
    </source>
</reference>
<gene>
    <name evidence="10" type="ORF">Glove_51g48</name>
</gene>
<comment type="caution">
    <text evidence="10">The sequence shown here is derived from an EMBL/GenBank/DDBJ whole genome shotgun (WGS) entry which is preliminary data.</text>
</comment>
<dbReference type="GO" id="GO:0004064">
    <property type="term" value="F:arylesterase activity"/>
    <property type="evidence" value="ECO:0007669"/>
    <property type="project" value="InterPro"/>
</dbReference>
<accession>A0A397JDI9</accession>
<comment type="PTM">
    <text evidence="8">Glycosylated.</text>
</comment>
<dbReference type="EMBL" id="PQFF01000048">
    <property type="protein sequence ID" value="RHZ86389.1"/>
    <property type="molecule type" value="Genomic_DNA"/>
</dbReference>
<evidence type="ECO:0000313" key="10">
    <source>
        <dbReference type="EMBL" id="RHZ86389.1"/>
    </source>
</evidence>
<evidence type="ECO:0000256" key="6">
    <source>
        <dbReference type="PIRSR" id="PIRSR602640-2"/>
    </source>
</evidence>
<name>A0A397JDI9_9GLOM</name>
<dbReference type="GO" id="GO:0046872">
    <property type="term" value="F:metal ion binding"/>
    <property type="evidence" value="ECO:0007669"/>
    <property type="project" value="UniProtKB-KW"/>
</dbReference>
<feature type="binding site" evidence="6">
    <location>
        <position position="280"/>
    </location>
    <ligand>
        <name>Ca(2+)</name>
        <dbReference type="ChEBI" id="CHEBI:29108"/>
        <label>1</label>
        <note>catalytic</note>
    </ligand>
</feature>
<comment type="similarity">
    <text evidence="1">Belongs to the paraoxonase family.</text>
</comment>
<organism evidence="10 11">
    <name type="scientific">Diversispora epigaea</name>
    <dbReference type="NCBI Taxonomy" id="1348612"/>
    <lineage>
        <taxon>Eukaryota</taxon>
        <taxon>Fungi</taxon>
        <taxon>Fungi incertae sedis</taxon>
        <taxon>Mucoromycota</taxon>
        <taxon>Glomeromycotina</taxon>
        <taxon>Glomeromycetes</taxon>
        <taxon>Diversisporales</taxon>
        <taxon>Diversisporaceae</taxon>
        <taxon>Diversispora</taxon>
    </lineage>
</organism>
<dbReference type="Gene3D" id="2.120.10.30">
    <property type="entry name" value="TolB, C-terminal domain"/>
    <property type="match status" value="1"/>
</dbReference>
<feature type="binding site" evidence="6">
    <location>
        <position position="235"/>
    </location>
    <ligand>
        <name>Ca(2+)</name>
        <dbReference type="ChEBI" id="CHEBI:29108"/>
        <label>1</label>
        <note>catalytic</note>
    </ligand>
</feature>
<feature type="binding site" evidence="6">
    <location>
        <position position="177"/>
    </location>
    <ligand>
        <name>Ca(2+)</name>
        <dbReference type="ChEBI" id="CHEBI:29108"/>
        <label>1</label>
        <note>catalytic</note>
    </ligand>
</feature>
<evidence type="ECO:0000256" key="9">
    <source>
        <dbReference type="SAM" id="Phobius"/>
    </source>
</evidence>
<protein>
    <recommendedName>
        <fullName evidence="12">Arylesterase</fullName>
    </recommendedName>
</protein>
<feature type="active site" description="Proton acceptor" evidence="5">
    <location>
        <position position="122"/>
    </location>
</feature>
<comment type="cofactor">
    <cofactor evidence="6">
        <name>Ca(2+)</name>
        <dbReference type="ChEBI" id="CHEBI:29108"/>
    </cofactor>
    <text evidence="6">Binds 2 calcium ions per subunit.</text>
</comment>
<evidence type="ECO:0000256" key="3">
    <source>
        <dbReference type="ARBA" id="ARBA00023157"/>
    </source>
</evidence>
<proteinExistence type="inferred from homology"/>
<evidence type="ECO:0000256" key="1">
    <source>
        <dbReference type="ARBA" id="ARBA00008595"/>
    </source>
</evidence>
<evidence type="ECO:0000256" key="4">
    <source>
        <dbReference type="ARBA" id="ARBA00023180"/>
    </source>
</evidence>
<dbReference type="PANTHER" id="PTHR11799">
    <property type="entry name" value="PARAOXONASE"/>
    <property type="match status" value="1"/>
</dbReference>
<dbReference type="SUPFAM" id="SSF63829">
    <property type="entry name" value="Calcium-dependent phosphotriesterase"/>
    <property type="match status" value="1"/>
</dbReference>
<evidence type="ECO:0000256" key="2">
    <source>
        <dbReference type="ARBA" id="ARBA00022801"/>
    </source>
</evidence>
<keyword evidence="9" id="KW-0472">Membrane</keyword>
<keyword evidence="4 8" id="KW-0325">Glycoprotein</keyword>
<dbReference type="AlphaFoldDB" id="A0A397JDI9"/>
<dbReference type="Proteomes" id="UP000266861">
    <property type="component" value="Unassembled WGS sequence"/>
</dbReference>
<keyword evidence="9" id="KW-1133">Transmembrane helix</keyword>
<feature type="glycosylation site" description="N-linked (GlcNAc...) asparagine" evidence="8">
    <location>
        <position position="281"/>
    </location>
</feature>
<feature type="binding site" evidence="6">
    <location>
        <position position="55"/>
    </location>
    <ligand>
        <name>Ca(2+)</name>
        <dbReference type="ChEBI" id="CHEBI:29108"/>
        <label>1</label>
        <note>catalytic</note>
    </ligand>
</feature>
<sequence>MTSWIIILAVFVVFIAFSYNLILTRLMLLGAFNGPISKYTGDKCRIFEGPEACEDIAIHQKTGLAFMTCGNGYERRTQWYPPANVYTNYSYRPHDTPYVYDIKTDTLTPLTLINFDKELSLHGIGIYEDPAEPNELYLFLINHRINGSVIELFKHTLNTFELNYVKTFKHELMYNPNDVAPISKDEFYVTNDYYYTHKMGKLFEVFAGLPWGYIVFHSDKSNITEIVVDGLTYPNGIITNWDYSKIYVGTIGTGELLIYERKQNNKLELLDRVSVGNYVDNVSMDPITGELYLGLGLDAIESIIYMHDETGTAKRPGFRVIKVSNNTDEDRYYGVKYKKEMVIEDDGSFYHSASVAAVDSERKVMLIGSPLAKGFVRCELD</sequence>
<dbReference type="OrthoDB" id="5307922at2759"/>
<keyword evidence="6" id="KW-0479">Metal-binding</keyword>
<keyword evidence="9" id="KW-0812">Transmembrane</keyword>
<evidence type="ECO:0000313" key="11">
    <source>
        <dbReference type="Proteomes" id="UP000266861"/>
    </source>
</evidence>
<keyword evidence="2" id="KW-0378">Hydrolase</keyword>
<feature type="transmembrane region" description="Helical" evidence="9">
    <location>
        <begin position="6"/>
        <end position="28"/>
    </location>
</feature>
<evidence type="ECO:0000256" key="5">
    <source>
        <dbReference type="PIRSR" id="PIRSR602640-1"/>
    </source>
</evidence>
<dbReference type="STRING" id="1348612.A0A397JDI9"/>
<feature type="binding site" evidence="6">
    <location>
        <position position="124"/>
    </location>
    <ligand>
        <name>Ca(2+)</name>
        <dbReference type="ChEBI" id="CHEBI:29108"/>
        <label>1</label>
        <note>catalytic</note>
    </ligand>
</feature>
<dbReference type="InterPro" id="IPR051288">
    <property type="entry name" value="Serum_paraoxonase/arylesterase"/>
</dbReference>
<keyword evidence="11" id="KW-1185">Reference proteome</keyword>
<evidence type="ECO:0000256" key="7">
    <source>
        <dbReference type="PIRSR" id="PIRSR602640-3"/>
    </source>
</evidence>
<keyword evidence="6" id="KW-0106">Calcium</keyword>
<dbReference type="Pfam" id="PF01731">
    <property type="entry name" value="Arylesterase"/>
    <property type="match status" value="1"/>
</dbReference>
<feature type="binding site" evidence="6">
    <location>
        <position position="281"/>
    </location>
    <ligand>
        <name>Ca(2+)</name>
        <dbReference type="ChEBI" id="CHEBI:29108"/>
        <label>1</label>
        <note>catalytic</note>
    </ligand>
</feature>
<evidence type="ECO:0000256" key="8">
    <source>
        <dbReference type="PIRSR" id="PIRSR602640-4"/>
    </source>
</evidence>